<dbReference type="KEGG" id="foc:113207329"/>
<dbReference type="InterPro" id="IPR001810">
    <property type="entry name" value="F-box_dom"/>
</dbReference>
<dbReference type="InterPro" id="IPR036047">
    <property type="entry name" value="F-box-like_dom_sf"/>
</dbReference>
<dbReference type="GeneID" id="113207329"/>
<dbReference type="RefSeq" id="XP_026279632.1">
    <property type="nucleotide sequence ID" value="XM_026423847.2"/>
</dbReference>
<sequence length="481" mass="53077">MEALPDDVILVVLEHLPLEDLFTSRLVCKRFADLALAPDVWRRRQILDYHHHSYHQKKCQVCPALRLAPRVNRMCYDLSKKHRHPPYTTTKCAAVELSVYLDGSACSARAAVPVIGNQVELGRLQRLYLAFYRDVTPGAEPDVSLLLQTVASTCGLKKLSLNHMFGLQNLTRLSTMASTFSCNTKLESSLTHFHCGVQLGPCFENFVLAAHAATLESVDISTPSPSTAELLAAAPKLRTLCSPLLTGMEALAACQSLSVVRLQGGFCVTAGDTSKLPGAAQFFRGANQLREVHLKHVDPCDGVDLVRALAASGRSRVEELSLVCSGRKLGKVQPLLDALASLPALRCLEMKSLVDGQQVKELLQGIRAETAPALRSLILTPTGHLQCAHSWVHSRVTKAVLTTNPLLHIQMKARTHGRSAYEAKDCRTCRVKKCHDGHEGDWEVLRMSTIFVGLSSCNDARHCFEKFSRNSDDVFWWRVDL</sequence>
<feature type="domain" description="F-box" evidence="1">
    <location>
        <begin position="1"/>
        <end position="44"/>
    </location>
</feature>
<dbReference type="AlphaFoldDB" id="A0A6J1SF51"/>
<name>A0A6J1SF51_FRAOC</name>
<organism evidence="2 3">
    <name type="scientific">Frankliniella occidentalis</name>
    <name type="common">Western flower thrips</name>
    <name type="synonym">Euthrips occidentalis</name>
    <dbReference type="NCBI Taxonomy" id="133901"/>
    <lineage>
        <taxon>Eukaryota</taxon>
        <taxon>Metazoa</taxon>
        <taxon>Ecdysozoa</taxon>
        <taxon>Arthropoda</taxon>
        <taxon>Hexapoda</taxon>
        <taxon>Insecta</taxon>
        <taxon>Pterygota</taxon>
        <taxon>Neoptera</taxon>
        <taxon>Paraneoptera</taxon>
        <taxon>Thysanoptera</taxon>
        <taxon>Terebrantia</taxon>
        <taxon>Thripoidea</taxon>
        <taxon>Thripidae</taxon>
        <taxon>Frankliniella</taxon>
    </lineage>
</organism>
<protein>
    <submittedName>
        <fullName evidence="3">Uncharacterized protein LOC113207329</fullName>
    </submittedName>
</protein>
<dbReference type="Pfam" id="PF12937">
    <property type="entry name" value="F-box-like"/>
    <property type="match status" value="1"/>
</dbReference>
<dbReference type="SUPFAM" id="SSF52047">
    <property type="entry name" value="RNI-like"/>
    <property type="match status" value="1"/>
</dbReference>
<keyword evidence="2" id="KW-1185">Reference proteome</keyword>
<proteinExistence type="predicted"/>
<dbReference type="OrthoDB" id="10257471at2759"/>
<dbReference type="SMART" id="SM00256">
    <property type="entry name" value="FBOX"/>
    <property type="match status" value="1"/>
</dbReference>
<dbReference type="InterPro" id="IPR032675">
    <property type="entry name" value="LRR_dom_sf"/>
</dbReference>
<gene>
    <name evidence="3" type="primary">LOC113207329</name>
</gene>
<accession>A0A6J1SF51</accession>
<dbReference type="Gene3D" id="3.80.10.10">
    <property type="entry name" value="Ribonuclease Inhibitor"/>
    <property type="match status" value="1"/>
</dbReference>
<evidence type="ECO:0000313" key="3">
    <source>
        <dbReference type="RefSeq" id="XP_026279632.1"/>
    </source>
</evidence>
<dbReference type="SUPFAM" id="SSF81383">
    <property type="entry name" value="F-box domain"/>
    <property type="match status" value="1"/>
</dbReference>
<dbReference type="Proteomes" id="UP000504606">
    <property type="component" value="Unplaced"/>
</dbReference>
<dbReference type="PROSITE" id="PS50181">
    <property type="entry name" value="FBOX"/>
    <property type="match status" value="1"/>
</dbReference>
<evidence type="ECO:0000259" key="1">
    <source>
        <dbReference type="PROSITE" id="PS50181"/>
    </source>
</evidence>
<evidence type="ECO:0000313" key="2">
    <source>
        <dbReference type="Proteomes" id="UP000504606"/>
    </source>
</evidence>
<reference evidence="3" key="1">
    <citation type="submission" date="2025-08" db="UniProtKB">
        <authorList>
            <consortium name="RefSeq"/>
        </authorList>
    </citation>
    <scope>IDENTIFICATION</scope>
    <source>
        <tissue evidence="3">Whole organism</tissue>
    </source>
</reference>